<evidence type="ECO:0000313" key="1">
    <source>
        <dbReference type="EMBL" id="KAL0374046.1"/>
    </source>
</evidence>
<dbReference type="PANTHER" id="PTHR33223">
    <property type="entry name" value="CCHC-TYPE DOMAIN-CONTAINING PROTEIN"/>
    <property type="match status" value="1"/>
</dbReference>
<organism evidence="1">
    <name type="scientific">Sesamum radiatum</name>
    <name type="common">Black benniseed</name>
    <dbReference type="NCBI Taxonomy" id="300843"/>
    <lineage>
        <taxon>Eukaryota</taxon>
        <taxon>Viridiplantae</taxon>
        <taxon>Streptophyta</taxon>
        <taxon>Embryophyta</taxon>
        <taxon>Tracheophyta</taxon>
        <taxon>Spermatophyta</taxon>
        <taxon>Magnoliopsida</taxon>
        <taxon>eudicotyledons</taxon>
        <taxon>Gunneridae</taxon>
        <taxon>Pentapetalae</taxon>
        <taxon>asterids</taxon>
        <taxon>lamiids</taxon>
        <taxon>Lamiales</taxon>
        <taxon>Pedaliaceae</taxon>
        <taxon>Sesamum</taxon>
    </lineage>
</organism>
<dbReference type="AlphaFoldDB" id="A0AAW2R1W8"/>
<accession>A0AAW2R1W8</accession>
<protein>
    <submittedName>
        <fullName evidence="1">Uncharacterized protein</fullName>
    </submittedName>
</protein>
<proteinExistence type="predicted"/>
<dbReference type="EMBL" id="JACGWJ010000014">
    <property type="protein sequence ID" value="KAL0374046.1"/>
    <property type="molecule type" value="Genomic_DNA"/>
</dbReference>
<comment type="caution">
    <text evidence="1">The sequence shown here is derived from an EMBL/GenBank/DDBJ whole genome shotgun (WGS) entry which is preliminary data.</text>
</comment>
<reference evidence="1" key="1">
    <citation type="submission" date="2020-06" db="EMBL/GenBank/DDBJ databases">
        <authorList>
            <person name="Li T."/>
            <person name="Hu X."/>
            <person name="Zhang T."/>
            <person name="Song X."/>
            <person name="Zhang H."/>
            <person name="Dai N."/>
            <person name="Sheng W."/>
            <person name="Hou X."/>
            <person name="Wei L."/>
        </authorList>
    </citation>
    <scope>NUCLEOTIDE SEQUENCE</scope>
    <source>
        <strain evidence="1">G02</strain>
        <tissue evidence="1">Leaf</tissue>
    </source>
</reference>
<reference evidence="1" key="2">
    <citation type="journal article" date="2024" name="Plant">
        <title>Genomic evolution and insights into agronomic trait innovations of Sesamum species.</title>
        <authorList>
            <person name="Miao H."/>
            <person name="Wang L."/>
            <person name="Qu L."/>
            <person name="Liu H."/>
            <person name="Sun Y."/>
            <person name="Le M."/>
            <person name="Wang Q."/>
            <person name="Wei S."/>
            <person name="Zheng Y."/>
            <person name="Lin W."/>
            <person name="Duan Y."/>
            <person name="Cao H."/>
            <person name="Xiong S."/>
            <person name="Wang X."/>
            <person name="Wei L."/>
            <person name="Li C."/>
            <person name="Ma Q."/>
            <person name="Ju M."/>
            <person name="Zhao R."/>
            <person name="Li G."/>
            <person name="Mu C."/>
            <person name="Tian Q."/>
            <person name="Mei H."/>
            <person name="Zhang T."/>
            <person name="Gao T."/>
            <person name="Zhang H."/>
        </authorList>
    </citation>
    <scope>NUCLEOTIDE SEQUENCE</scope>
    <source>
        <strain evidence="1">G02</strain>
    </source>
</reference>
<gene>
    <name evidence="1" type="ORF">Sradi_3320300</name>
</gene>
<name>A0AAW2R1W8_SESRA</name>
<sequence length="210" mass="23289">MTGIPDSDSRRLVLGLEESWQSRAHKGCILDMASGGCVAIHGNHKPYPVQSKYVARTVDSKRGSAPCQRPPIVTDTLPLDAWQSLEREVRKLHQQVTIETLPTEPGVPFSERIMAEELPAHFGAPEHLPIYDGSTNPVEHIRKFENAALLNKYTDSIKCLIFLTTLTGSAQHSFDQLLAGSVRSFAEFSSLFQHQFASSPKYIKSAISLF</sequence>
<dbReference type="PANTHER" id="PTHR33223:SF10">
    <property type="entry name" value="AMINOTRANSFERASE-LIKE PLANT MOBILE DOMAIN-CONTAINING PROTEIN"/>
    <property type="match status" value="1"/>
</dbReference>